<gene>
    <name evidence="2" type="ORF">M404DRAFT_1001782</name>
</gene>
<dbReference type="OrthoDB" id="2618643at2759"/>
<protein>
    <submittedName>
        <fullName evidence="2">Uncharacterized protein</fullName>
    </submittedName>
</protein>
<reference evidence="2 3" key="1">
    <citation type="submission" date="2014-04" db="EMBL/GenBank/DDBJ databases">
        <authorList>
            <consortium name="DOE Joint Genome Institute"/>
            <person name="Kuo A."/>
            <person name="Kohler A."/>
            <person name="Costa M.D."/>
            <person name="Nagy L.G."/>
            <person name="Floudas D."/>
            <person name="Copeland A."/>
            <person name="Barry K.W."/>
            <person name="Cichocki N."/>
            <person name="Veneault-Fourrey C."/>
            <person name="LaButti K."/>
            <person name="Lindquist E.A."/>
            <person name="Lipzen A."/>
            <person name="Lundell T."/>
            <person name="Morin E."/>
            <person name="Murat C."/>
            <person name="Sun H."/>
            <person name="Tunlid A."/>
            <person name="Henrissat B."/>
            <person name="Grigoriev I.V."/>
            <person name="Hibbett D.S."/>
            <person name="Martin F."/>
            <person name="Nordberg H.P."/>
            <person name="Cantor M.N."/>
            <person name="Hua S.X."/>
        </authorList>
    </citation>
    <scope>NUCLEOTIDE SEQUENCE [LARGE SCALE GENOMIC DNA]</scope>
    <source>
        <strain evidence="2 3">Marx 270</strain>
    </source>
</reference>
<accession>A0A0C3K0K8</accession>
<proteinExistence type="predicted"/>
<dbReference type="EMBL" id="KN831978">
    <property type="protein sequence ID" value="KIO03157.1"/>
    <property type="molecule type" value="Genomic_DNA"/>
</dbReference>
<reference evidence="3" key="2">
    <citation type="submission" date="2015-01" db="EMBL/GenBank/DDBJ databases">
        <title>Evolutionary Origins and Diversification of the Mycorrhizal Mutualists.</title>
        <authorList>
            <consortium name="DOE Joint Genome Institute"/>
            <consortium name="Mycorrhizal Genomics Consortium"/>
            <person name="Kohler A."/>
            <person name="Kuo A."/>
            <person name="Nagy L.G."/>
            <person name="Floudas D."/>
            <person name="Copeland A."/>
            <person name="Barry K.W."/>
            <person name="Cichocki N."/>
            <person name="Veneault-Fourrey C."/>
            <person name="LaButti K."/>
            <person name="Lindquist E.A."/>
            <person name="Lipzen A."/>
            <person name="Lundell T."/>
            <person name="Morin E."/>
            <person name="Murat C."/>
            <person name="Riley R."/>
            <person name="Ohm R."/>
            <person name="Sun H."/>
            <person name="Tunlid A."/>
            <person name="Henrissat B."/>
            <person name="Grigoriev I.V."/>
            <person name="Hibbett D.S."/>
            <person name="Martin F."/>
        </authorList>
    </citation>
    <scope>NUCLEOTIDE SEQUENCE [LARGE SCALE GENOMIC DNA]</scope>
    <source>
        <strain evidence="3">Marx 270</strain>
    </source>
</reference>
<organism evidence="2 3">
    <name type="scientific">Pisolithus tinctorius Marx 270</name>
    <dbReference type="NCBI Taxonomy" id="870435"/>
    <lineage>
        <taxon>Eukaryota</taxon>
        <taxon>Fungi</taxon>
        <taxon>Dikarya</taxon>
        <taxon>Basidiomycota</taxon>
        <taxon>Agaricomycotina</taxon>
        <taxon>Agaricomycetes</taxon>
        <taxon>Agaricomycetidae</taxon>
        <taxon>Boletales</taxon>
        <taxon>Sclerodermatineae</taxon>
        <taxon>Pisolithaceae</taxon>
        <taxon>Pisolithus</taxon>
    </lineage>
</organism>
<name>A0A0C3K0K8_PISTI</name>
<evidence type="ECO:0000313" key="3">
    <source>
        <dbReference type="Proteomes" id="UP000054217"/>
    </source>
</evidence>
<evidence type="ECO:0000313" key="2">
    <source>
        <dbReference type="EMBL" id="KIO03157.1"/>
    </source>
</evidence>
<feature type="compositionally biased region" description="Pro residues" evidence="1">
    <location>
        <begin position="16"/>
        <end position="31"/>
    </location>
</feature>
<dbReference type="Proteomes" id="UP000054217">
    <property type="component" value="Unassembled WGS sequence"/>
</dbReference>
<keyword evidence="3" id="KW-1185">Reference proteome</keyword>
<evidence type="ECO:0000256" key="1">
    <source>
        <dbReference type="SAM" id="MobiDB-lite"/>
    </source>
</evidence>
<dbReference type="AlphaFoldDB" id="A0A0C3K0K8"/>
<feature type="compositionally biased region" description="Basic residues" evidence="1">
    <location>
        <begin position="398"/>
        <end position="410"/>
    </location>
</feature>
<feature type="region of interest" description="Disordered" evidence="1">
    <location>
        <begin position="392"/>
        <end position="417"/>
    </location>
</feature>
<dbReference type="InParanoid" id="A0A0C3K0K8"/>
<feature type="region of interest" description="Disordered" evidence="1">
    <location>
        <begin position="1"/>
        <end position="34"/>
    </location>
</feature>
<sequence>MRKKYRKPPFLSTEPNGPPTSSPMPGSPPIPGEALPISQSVKSGAIVTQPASSSPISPINLLDRAKCKEIIQIVSGAQQEYVVYEGVSIGDYMYIMNRLGIYGHQKMCNRLSYFPDSARLMVSSPSAVHEAVLSAMLGNLHTILDTIPVPKTTIDCLTMSANTIRTPSLRGIPDLTLMICTKGGLVGRPVWVMECAFSQSDNDVMRKLRAYAQDLPDVLVIGKLLIKQAERYRSPGSNASIAPRLRSSPLMTQLEWTSHHGADEFSQIVVDGHTWFSLSSVEIHVWIRQEDGSKINVDRLDDDGYAVGTLYPTVNLDGINNAFRRGLERIKEAILLELAAGADREFFDSMAIWSPPDSPVNITSLRNGLIYGAWTTAYQRYAEWHDTLDKKPYNGTRGRSRTSRRRRTSRNHLEQRD</sequence>
<dbReference type="HOGENOM" id="CLU_050420_1_0_1"/>